<keyword evidence="3" id="KW-0963">Cytoplasm</keyword>
<dbReference type="Pfam" id="PF14011">
    <property type="entry name" value="ESX-1_EspG"/>
    <property type="match status" value="1"/>
</dbReference>
<dbReference type="EMBL" id="JAUFSA010000001">
    <property type="protein sequence ID" value="MDP7733572.1"/>
    <property type="molecule type" value="Genomic_DNA"/>
</dbReference>
<dbReference type="InterPro" id="IPR025734">
    <property type="entry name" value="EspG"/>
</dbReference>
<evidence type="ECO:0000313" key="5">
    <source>
        <dbReference type="EMBL" id="MDP7733572.1"/>
    </source>
</evidence>
<organism evidence="5 6">
    <name type="scientific">Mycobacterium paragordonae</name>
    <dbReference type="NCBI Taxonomy" id="1389713"/>
    <lineage>
        <taxon>Bacteria</taxon>
        <taxon>Bacillati</taxon>
        <taxon>Actinomycetota</taxon>
        <taxon>Actinomycetes</taxon>
        <taxon>Mycobacteriales</taxon>
        <taxon>Mycobacteriaceae</taxon>
        <taxon>Mycobacterium</taxon>
    </lineage>
</organism>
<evidence type="ECO:0000256" key="4">
    <source>
        <dbReference type="ARBA" id="ARBA00023186"/>
    </source>
</evidence>
<keyword evidence="4" id="KW-0143">Chaperone</keyword>
<dbReference type="RefSeq" id="WP_065043926.1">
    <property type="nucleotide sequence ID" value="NZ_JAUFSA010000001.1"/>
</dbReference>
<dbReference type="GO" id="GO:0005737">
    <property type="term" value="C:cytoplasm"/>
    <property type="evidence" value="ECO:0007669"/>
    <property type="project" value="UniProtKB-SubCell"/>
</dbReference>
<comment type="caution">
    <text evidence="5">The sequence shown here is derived from an EMBL/GenBank/DDBJ whole genome shotgun (WGS) entry which is preliminary data.</text>
</comment>
<gene>
    <name evidence="5" type="ORF">QXL92_02220</name>
</gene>
<dbReference type="AlphaFoldDB" id="A0AAJ1S0I4"/>
<proteinExistence type="inferred from homology"/>
<evidence type="ECO:0000256" key="3">
    <source>
        <dbReference type="ARBA" id="ARBA00022490"/>
    </source>
</evidence>
<name>A0AAJ1S0I4_9MYCO</name>
<evidence type="ECO:0000313" key="6">
    <source>
        <dbReference type="Proteomes" id="UP001229081"/>
    </source>
</evidence>
<comment type="similarity">
    <text evidence="2">Belongs to the EspG family.</text>
</comment>
<accession>A0AAJ1S0I4</accession>
<evidence type="ECO:0000256" key="2">
    <source>
        <dbReference type="ARBA" id="ARBA00006411"/>
    </source>
</evidence>
<dbReference type="Proteomes" id="UP001229081">
    <property type="component" value="Unassembled WGS sequence"/>
</dbReference>
<evidence type="ECO:0000256" key="1">
    <source>
        <dbReference type="ARBA" id="ARBA00004496"/>
    </source>
</evidence>
<comment type="subcellular location">
    <subcellularLocation>
        <location evidence="1">Cytoplasm</location>
    </subcellularLocation>
</comment>
<protein>
    <submittedName>
        <fullName evidence="5">ESX secretion-associated protein EspG</fullName>
    </submittedName>
</protein>
<reference evidence="5" key="1">
    <citation type="submission" date="2023-06" db="EMBL/GenBank/DDBJ databases">
        <title>Identification of two novel mycobacterium reveal diversities and complexities of Mycobacterium gordonae clade.</title>
        <authorList>
            <person name="Matsumoto Y."/>
            <person name="Nakamura S."/>
            <person name="Motooka D."/>
            <person name="Fukushima K."/>
        </authorList>
    </citation>
    <scope>NUCLEOTIDE SEQUENCE</scope>
    <source>
        <strain evidence="5">TY812</strain>
    </source>
</reference>
<sequence length="256" mass="28569">MKRTALSRVASLDLVDLQAVSDSLGRDFLPHPFVVTRPSRFGSFQEYQAYVAAIPERLAHGDLRDTSRWLTSYVQADIRVECVVSIVGSQRGRILAHRHGQLGFIAAQNSADHCVDIFEVPPYELGSAVAGSLAHTQPGMHPRIVIPDLVRQPPQRGIPVAGNSAVLQRDSTSGLSSISRTAVTRYTRIQSRWQPARDWGFDRRKTTVACLAVKNDGDYIYSPAFDYLTPMTVQNLRDRIDAMIAEDIARLRESRR</sequence>